<proteinExistence type="predicted"/>
<dbReference type="Proteomes" id="UP000319212">
    <property type="component" value="Unassembled WGS sequence"/>
</dbReference>
<evidence type="ECO:0000256" key="1">
    <source>
        <dbReference type="SAM" id="Coils"/>
    </source>
</evidence>
<sequence length="86" mass="9854">MTVGTAPAAVRHDMQTLKTLLEDLDELETRIEKMDRMTCMLMVQIEPPKRLPLIDDQVALELAHITLASLRKQRRMLLASIEELRG</sequence>
<dbReference type="EMBL" id="RCZI01000005">
    <property type="protein sequence ID" value="TPG25450.1"/>
    <property type="molecule type" value="Genomic_DNA"/>
</dbReference>
<comment type="caution">
    <text evidence="2">The sequence shown here is derived from an EMBL/GenBank/DDBJ whole genome shotgun (WGS) entry which is preliminary data.</text>
</comment>
<keyword evidence="1" id="KW-0175">Coiled coil</keyword>
<evidence type="ECO:0000313" key="2">
    <source>
        <dbReference type="EMBL" id="TPG25450.1"/>
    </source>
</evidence>
<reference evidence="2 3" key="1">
    <citation type="journal article" date="2019" name="Environ. Microbiol.">
        <title>Species interactions and distinct microbial communities in high Arctic permafrost affected cryosols are associated with the CH4 and CO2 gas fluxes.</title>
        <authorList>
            <person name="Altshuler I."/>
            <person name="Hamel J."/>
            <person name="Turney S."/>
            <person name="Magnuson E."/>
            <person name="Levesque R."/>
            <person name="Greer C."/>
            <person name="Whyte L.G."/>
        </authorList>
    </citation>
    <scope>NUCLEOTIDE SEQUENCE [LARGE SCALE GENOMIC DNA]</scope>
    <source>
        <strain evidence="2 3">S06.C</strain>
    </source>
</reference>
<dbReference type="AlphaFoldDB" id="A0A502DLC8"/>
<organism evidence="2 3">
    <name type="scientific">Variovorax guangxiensis</name>
    <dbReference type="NCBI Taxonomy" id="1775474"/>
    <lineage>
        <taxon>Bacteria</taxon>
        <taxon>Pseudomonadati</taxon>
        <taxon>Pseudomonadota</taxon>
        <taxon>Betaproteobacteria</taxon>
        <taxon>Burkholderiales</taxon>
        <taxon>Comamonadaceae</taxon>
        <taxon>Variovorax</taxon>
    </lineage>
</organism>
<feature type="coiled-coil region" evidence="1">
    <location>
        <begin position="10"/>
        <end position="37"/>
    </location>
</feature>
<name>A0A502DLC8_9BURK</name>
<protein>
    <submittedName>
        <fullName evidence="2">Uncharacterized protein</fullName>
    </submittedName>
</protein>
<accession>A0A502DLC8</accession>
<evidence type="ECO:0000313" key="3">
    <source>
        <dbReference type="Proteomes" id="UP000319212"/>
    </source>
</evidence>
<gene>
    <name evidence="2" type="ORF">EAH82_18125</name>
</gene>